<evidence type="ECO:0000259" key="4">
    <source>
        <dbReference type="Pfam" id="PF01370"/>
    </source>
</evidence>
<dbReference type="InterPro" id="IPR001509">
    <property type="entry name" value="Epimerase_deHydtase"/>
</dbReference>
<dbReference type="NCBIfam" id="TIGR01179">
    <property type="entry name" value="galE"/>
    <property type="match status" value="1"/>
</dbReference>
<comment type="caution">
    <text evidence="5">The sequence shown here is derived from an EMBL/GenBank/DDBJ whole genome shotgun (WGS) entry which is preliminary data.</text>
</comment>
<dbReference type="SUPFAM" id="SSF51735">
    <property type="entry name" value="NAD(P)-binding Rossmann-fold domains"/>
    <property type="match status" value="1"/>
</dbReference>
<proteinExistence type="predicted"/>
<reference evidence="5 6" key="1">
    <citation type="submission" date="2019-04" db="EMBL/GenBank/DDBJ databases">
        <title>High contiguity whole genome sequence and gene annotation resource for two Venturia nashicola isolates.</title>
        <authorList>
            <person name="Prokchorchik M."/>
            <person name="Won K."/>
            <person name="Lee Y."/>
            <person name="Choi E.D."/>
            <person name="Segonzac C."/>
            <person name="Sohn K.H."/>
        </authorList>
    </citation>
    <scope>NUCLEOTIDE SEQUENCE [LARGE SCALE GENOMIC DNA]</scope>
    <source>
        <strain evidence="5 6">PRI2</strain>
    </source>
</reference>
<dbReference type="FunFam" id="3.40.50.720:FF:000418">
    <property type="entry name" value="UDP-glucose 4-epimerase 5"/>
    <property type="match status" value="1"/>
</dbReference>
<dbReference type="Pfam" id="PF01370">
    <property type="entry name" value="Epimerase"/>
    <property type="match status" value="1"/>
</dbReference>
<organism evidence="5 6">
    <name type="scientific">Venturia nashicola</name>
    <dbReference type="NCBI Taxonomy" id="86259"/>
    <lineage>
        <taxon>Eukaryota</taxon>
        <taxon>Fungi</taxon>
        <taxon>Dikarya</taxon>
        <taxon>Ascomycota</taxon>
        <taxon>Pezizomycotina</taxon>
        <taxon>Dothideomycetes</taxon>
        <taxon>Pleosporomycetidae</taxon>
        <taxon>Venturiales</taxon>
        <taxon>Venturiaceae</taxon>
        <taxon>Venturia</taxon>
    </lineage>
</organism>
<evidence type="ECO:0000313" key="5">
    <source>
        <dbReference type="EMBL" id="TID17873.1"/>
    </source>
</evidence>
<name>A0A4Z1P750_9PEZI</name>
<feature type="domain" description="NAD-dependent epimerase/dehydratase" evidence="4">
    <location>
        <begin position="48"/>
        <end position="351"/>
    </location>
</feature>
<dbReference type="InterPro" id="IPR036291">
    <property type="entry name" value="NAD(P)-bd_dom_sf"/>
</dbReference>
<dbReference type="GO" id="GO:0003978">
    <property type="term" value="F:UDP-glucose 4-epimerase activity"/>
    <property type="evidence" value="ECO:0007669"/>
    <property type="project" value="InterPro"/>
</dbReference>
<dbReference type="Proteomes" id="UP000298493">
    <property type="component" value="Unassembled WGS sequence"/>
</dbReference>
<protein>
    <recommendedName>
        <fullName evidence="4">NAD-dependent epimerase/dehydratase domain-containing protein</fullName>
    </recommendedName>
</protein>
<dbReference type="AlphaFoldDB" id="A0A4Z1P750"/>
<keyword evidence="6" id="KW-1185">Reference proteome</keyword>
<evidence type="ECO:0000313" key="6">
    <source>
        <dbReference type="Proteomes" id="UP000298493"/>
    </source>
</evidence>
<dbReference type="Gene3D" id="3.90.25.10">
    <property type="entry name" value="UDP-galactose 4-epimerase, domain 1"/>
    <property type="match status" value="1"/>
</dbReference>
<accession>A0A4Z1P750</accession>
<comment type="cofactor">
    <cofactor evidence="1">
        <name>NAD(+)</name>
        <dbReference type="ChEBI" id="CHEBI:57540"/>
    </cofactor>
</comment>
<gene>
    <name evidence="5" type="ORF">E6O75_ATG10518</name>
</gene>
<dbReference type="GO" id="GO:0006012">
    <property type="term" value="P:galactose metabolic process"/>
    <property type="evidence" value="ECO:0007669"/>
    <property type="project" value="InterPro"/>
</dbReference>
<dbReference type="PANTHER" id="PTHR43725:SF3">
    <property type="entry name" value="UDP-GLUCOSE 4-EPIMERASE (EUROFUNG)"/>
    <property type="match status" value="1"/>
</dbReference>
<dbReference type="STRING" id="86259.A0A4Z1P750"/>
<evidence type="ECO:0000256" key="1">
    <source>
        <dbReference type="ARBA" id="ARBA00001911"/>
    </source>
</evidence>
<evidence type="ECO:0000256" key="3">
    <source>
        <dbReference type="ARBA" id="ARBA00023235"/>
    </source>
</evidence>
<dbReference type="EMBL" id="SNSC02000015">
    <property type="protein sequence ID" value="TID17873.1"/>
    <property type="molecule type" value="Genomic_DNA"/>
</dbReference>
<dbReference type="InterPro" id="IPR005886">
    <property type="entry name" value="UDP_G4E"/>
</dbReference>
<sequence length="438" mass="47659">MSFYGSAAESLASSSSSLFISSSSPSSPEMGAVDDWEIPHSQNDRQYILVIGGLGYIGSHTTLELLKEGYNVIVLDDLSNSYELTLSRIRTLAETHFKQVGGTVPTLQMYSMDYRSPRMRSVLTRYSVSNEVSATGFSSLDNATAPRSAIAGVIHFAAFKSVEESIHSPLSYYQNNVCGLVDLLVLLKEFGITNFVFSSSATVYGDKANIGIPLTESDLVHHPEVYTDENGNERLRMTGANGLTSPYGRTKYFSEAILADAAKADDSWKICALRYFNPVGCHESGLLGEDPRQKPTNLFPVVTRVLQDPSTTLGIFGSDWDTADGTAVRDFIHVVDLARGHISAMAAILNNKMDQSFTAYNLGTGKGSSVAEVVDSLERVTGQKIAVHRVGRRAGDVGLCVAATAFAERHLGWRAEKTLDECARDTWNYVCKTKAIKA</sequence>
<dbReference type="GO" id="GO:0005829">
    <property type="term" value="C:cytosol"/>
    <property type="evidence" value="ECO:0007669"/>
    <property type="project" value="TreeGrafter"/>
</dbReference>
<keyword evidence="2" id="KW-0520">NAD</keyword>
<keyword evidence="3" id="KW-0413">Isomerase</keyword>
<dbReference type="PANTHER" id="PTHR43725">
    <property type="entry name" value="UDP-GLUCOSE 4-EPIMERASE"/>
    <property type="match status" value="1"/>
</dbReference>
<dbReference type="Gene3D" id="3.40.50.720">
    <property type="entry name" value="NAD(P)-binding Rossmann-like Domain"/>
    <property type="match status" value="1"/>
</dbReference>
<evidence type="ECO:0000256" key="2">
    <source>
        <dbReference type="ARBA" id="ARBA00023027"/>
    </source>
</evidence>